<keyword evidence="3" id="KW-1185">Reference proteome</keyword>
<feature type="transmembrane region" description="Helical" evidence="1">
    <location>
        <begin position="380"/>
        <end position="398"/>
    </location>
</feature>
<feature type="transmembrane region" description="Helical" evidence="1">
    <location>
        <begin position="176"/>
        <end position="208"/>
    </location>
</feature>
<comment type="caution">
    <text evidence="2">The sequence shown here is derived from an EMBL/GenBank/DDBJ whole genome shotgun (WGS) entry which is preliminary data.</text>
</comment>
<protein>
    <submittedName>
        <fullName evidence="2">ABC transporter permease</fullName>
    </submittedName>
</protein>
<feature type="transmembrane region" description="Helical" evidence="1">
    <location>
        <begin position="352"/>
        <end position="374"/>
    </location>
</feature>
<dbReference type="PIRSF" id="PIRSF037259">
    <property type="entry name" value="EcsB_ABC"/>
    <property type="match status" value="1"/>
</dbReference>
<feature type="transmembrane region" description="Helical" evidence="1">
    <location>
        <begin position="308"/>
        <end position="326"/>
    </location>
</feature>
<dbReference type="RefSeq" id="WP_281364141.1">
    <property type="nucleotide sequence ID" value="NZ_JACEOL010000033.1"/>
</dbReference>
<reference evidence="2 3" key="1">
    <citation type="submission" date="2020-07" db="EMBL/GenBank/DDBJ databases">
        <title>Thermoactinomyces phylogeny.</title>
        <authorList>
            <person name="Dunlap C."/>
        </authorList>
    </citation>
    <scope>NUCLEOTIDE SEQUENCE [LARGE SCALE GENOMIC DNA]</scope>
    <source>
        <strain evidence="2 3">AMNI-1</strain>
    </source>
</reference>
<accession>A0A7W1XTD3</accession>
<feature type="transmembrane region" description="Helical" evidence="1">
    <location>
        <begin position="103"/>
        <end position="127"/>
    </location>
</feature>
<dbReference type="InterPro" id="IPR010288">
    <property type="entry name" value="EcsB_ABC"/>
</dbReference>
<dbReference type="Pfam" id="PF05975">
    <property type="entry name" value="EcsB"/>
    <property type="match status" value="1"/>
</dbReference>
<organism evidence="2 3">
    <name type="scientific">Thermoactinomyces mirandus</name>
    <dbReference type="NCBI Taxonomy" id="2756294"/>
    <lineage>
        <taxon>Bacteria</taxon>
        <taxon>Bacillati</taxon>
        <taxon>Bacillota</taxon>
        <taxon>Bacilli</taxon>
        <taxon>Bacillales</taxon>
        <taxon>Thermoactinomycetaceae</taxon>
        <taxon>Thermoactinomyces</taxon>
    </lineage>
</organism>
<dbReference type="AlphaFoldDB" id="A0A7W1XTD3"/>
<evidence type="ECO:0000313" key="3">
    <source>
        <dbReference type="Proteomes" id="UP000538292"/>
    </source>
</evidence>
<feature type="transmembrane region" description="Helical" evidence="1">
    <location>
        <begin position="21"/>
        <end position="46"/>
    </location>
</feature>
<keyword evidence="1" id="KW-0812">Transmembrane</keyword>
<gene>
    <name evidence="2" type="ORF">H2C83_10375</name>
</gene>
<dbReference type="Proteomes" id="UP000538292">
    <property type="component" value="Unassembled WGS sequence"/>
</dbReference>
<feature type="transmembrane region" description="Helical" evidence="1">
    <location>
        <begin position="133"/>
        <end position="155"/>
    </location>
</feature>
<proteinExistence type="predicted"/>
<sequence length="407" mass="47109">MNTSELFYSRMKSAWTYAMRIIRVIIGGGGTPLILGIVLIALYFAYQQFLAWVPADFPIDFMLTIPYTLLVTSSRVRTWVKPADLVFLLPVETQMKPYFRASLTYSAAVHLIHLGILTLLAYPLFFIMWKSNLAIVLAYLFFTLLQVYNVLIEWWEMRLTVSLARNKIRMVTAGRFFLNGGTVFFFLNQHAAGVLGTAVGLFALGWYLRRQVPVIPYPWHLMQAQEQNIRTRYHALAGMFVDLPRLKTPVRKRKWFTRFLPHWSTQTASAYLFWRAFFRKSELFPISIRLIIWAMIFIAVFPNRWVVFAVYLGCVWMFSVQLPSLAHSQQYPIIHKLYPLPPKQWKQGLRSIGLVTIGIQTLSIALFAWLAGAMLLTETMLLIAVGGILTYTISYFYLPRSKQQKMA</sequence>
<dbReference type="GO" id="GO:0016020">
    <property type="term" value="C:membrane"/>
    <property type="evidence" value="ECO:0007669"/>
    <property type="project" value="InterPro"/>
</dbReference>
<evidence type="ECO:0000313" key="2">
    <source>
        <dbReference type="EMBL" id="MBA4602710.1"/>
    </source>
</evidence>
<dbReference type="EMBL" id="JACEOL010000033">
    <property type="protein sequence ID" value="MBA4602710.1"/>
    <property type="molecule type" value="Genomic_DNA"/>
</dbReference>
<keyword evidence="1" id="KW-1133">Transmembrane helix</keyword>
<evidence type="ECO:0000256" key="1">
    <source>
        <dbReference type="SAM" id="Phobius"/>
    </source>
</evidence>
<name>A0A7W1XTD3_9BACL</name>
<keyword evidence="1" id="KW-0472">Membrane</keyword>
<feature type="transmembrane region" description="Helical" evidence="1">
    <location>
        <begin position="286"/>
        <end position="302"/>
    </location>
</feature>